<protein>
    <submittedName>
        <fullName evidence="2">Uncharacterized protein</fullName>
    </submittedName>
</protein>
<dbReference type="AlphaFoldDB" id="A0A0K9NQB0"/>
<proteinExistence type="predicted"/>
<feature type="compositionally biased region" description="Acidic residues" evidence="1">
    <location>
        <begin position="49"/>
        <end position="59"/>
    </location>
</feature>
<keyword evidence="3" id="KW-1185">Reference proteome</keyword>
<name>A0A0K9NQB0_ZOSMR</name>
<organism evidence="2 3">
    <name type="scientific">Zostera marina</name>
    <name type="common">Eelgrass</name>
    <dbReference type="NCBI Taxonomy" id="29655"/>
    <lineage>
        <taxon>Eukaryota</taxon>
        <taxon>Viridiplantae</taxon>
        <taxon>Streptophyta</taxon>
        <taxon>Embryophyta</taxon>
        <taxon>Tracheophyta</taxon>
        <taxon>Spermatophyta</taxon>
        <taxon>Magnoliopsida</taxon>
        <taxon>Liliopsida</taxon>
        <taxon>Zosteraceae</taxon>
        <taxon>Zostera</taxon>
    </lineage>
</organism>
<dbReference type="Proteomes" id="UP000036987">
    <property type="component" value="Unassembled WGS sequence"/>
</dbReference>
<sequence>MPATCSKQRKVVSRKVILEKILKGKGKAPMIESECSEAEKESQHSSSESDSDEDYNQDMEMDQMIDELTDNMPLCQLLPKKDLKRKANDSPNGNFNLKFLLRNRRLIN</sequence>
<evidence type="ECO:0000313" key="3">
    <source>
        <dbReference type="Proteomes" id="UP000036987"/>
    </source>
</evidence>
<reference evidence="3" key="1">
    <citation type="journal article" date="2016" name="Nature">
        <title>The genome of the seagrass Zostera marina reveals angiosperm adaptation to the sea.</title>
        <authorList>
            <person name="Olsen J.L."/>
            <person name="Rouze P."/>
            <person name="Verhelst B."/>
            <person name="Lin Y.-C."/>
            <person name="Bayer T."/>
            <person name="Collen J."/>
            <person name="Dattolo E."/>
            <person name="De Paoli E."/>
            <person name="Dittami S."/>
            <person name="Maumus F."/>
            <person name="Michel G."/>
            <person name="Kersting A."/>
            <person name="Lauritano C."/>
            <person name="Lohaus R."/>
            <person name="Toepel M."/>
            <person name="Tonon T."/>
            <person name="Vanneste K."/>
            <person name="Amirebrahimi M."/>
            <person name="Brakel J."/>
            <person name="Bostroem C."/>
            <person name="Chovatia M."/>
            <person name="Grimwood J."/>
            <person name="Jenkins J.W."/>
            <person name="Jueterbock A."/>
            <person name="Mraz A."/>
            <person name="Stam W.T."/>
            <person name="Tice H."/>
            <person name="Bornberg-Bauer E."/>
            <person name="Green P.J."/>
            <person name="Pearson G.A."/>
            <person name="Procaccini G."/>
            <person name="Duarte C.M."/>
            <person name="Schmutz J."/>
            <person name="Reusch T.B.H."/>
            <person name="Van de Peer Y."/>
        </authorList>
    </citation>
    <scope>NUCLEOTIDE SEQUENCE [LARGE SCALE GENOMIC DNA]</scope>
    <source>
        <strain evidence="3">cv. Finnish</strain>
    </source>
</reference>
<comment type="caution">
    <text evidence="2">The sequence shown here is derived from an EMBL/GenBank/DDBJ whole genome shotgun (WGS) entry which is preliminary data.</text>
</comment>
<feature type="region of interest" description="Disordered" evidence="1">
    <location>
        <begin position="25"/>
        <end position="59"/>
    </location>
</feature>
<dbReference type="EMBL" id="LFYR01001962">
    <property type="protein sequence ID" value="KMZ58267.1"/>
    <property type="molecule type" value="Genomic_DNA"/>
</dbReference>
<accession>A0A0K9NQB0</accession>
<evidence type="ECO:0000256" key="1">
    <source>
        <dbReference type="SAM" id="MobiDB-lite"/>
    </source>
</evidence>
<evidence type="ECO:0000313" key="2">
    <source>
        <dbReference type="EMBL" id="KMZ58267.1"/>
    </source>
</evidence>
<gene>
    <name evidence="2" type="ORF">ZOSMA_78G00350</name>
</gene>